<comment type="caution">
    <text evidence="1">The sequence shown here is derived from an EMBL/GenBank/DDBJ whole genome shotgun (WGS) entry which is preliminary data.</text>
</comment>
<evidence type="ECO:0000313" key="1">
    <source>
        <dbReference type="EMBL" id="KNZ61931.1"/>
    </source>
</evidence>
<evidence type="ECO:0000313" key="2">
    <source>
        <dbReference type="Proteomes" id="UP000037035"/>
    </source>
</evidence>
<reference evidence="1 2" key="1">
    <citation type="submission" date="2015-08" db="EMBL/GenBank/DDBJ databases">
        <title>Next Generation Sequencing and Analysis of the Genome of Puccinia sorghi L Schw, the Causal Agent of Maize Common Rust.</title>
        <authorList>
            <person name="Rochi L."/>
            <person name="Burguener G."/>
            <person name="Darino M."/>
            <person name="Turjanski A."/>
            <person name="Kreff E."/>
            <person name="Dieguez M.J."/>
            <person name="Sacco F."/>
        </authorList>
    </citation>
    <scope>NUCLEOTIDE SEQUENCE [LARGE SCALE GENOMIC DNA]</scope>
    <source>
        <strain evidence="1 2">RO10H11247</strain>
    </source>
</reference>
<organism evidence="1 2">
    <name type="scientific">Puccinia sorghi</name>
    <dbReference type="NCBI Taxonomy" id="27349"/>
    <lineage>
        <taxon>Eukaryota</taxon>
        <taxon>Fungi</taxon>
        <taxon>Dikarya</taxon>
        <taxon>Basidiomycota</taxon>
        <taxon>Pucciniomycotina</taxon>
        <taxon>Pucciniomycetes</taxon>
        <taxon>Pucciniales</taxon>
        <taxon>Pucciniaceae</taxon>
        <taxon>Puccinia</taxon>
    </lineage>
</organism>
<accession>A0A0L6VMD8</accession>
<keyword evidence="2" id="KW-1185">Reference proteome</keyword>
<dbReference type="VEuPathDB" id="FungiDB:VP01_1334g2"/>
<gene>
    <name evidence="1" type="ORF">VP01_1334g2</name>
</gene>
<protein>
    <submittedName>
        <fullName evidence="1">Uncharacterized protein</fullName>
    </submittedName>
</protein>
<dbReference type="EMBL" id="LAVV01003721">
    <property type="protein sequence ID" value="KNZ61931.1"/>
    <property type="molecule type" value="Genomic_DNA"/>
</dbReference>
<proteinExistence type="predicted"/>
<sequence length="461" mass="52927">MFPHETLVSISYPVSVSISYFSIVFSGGIAIEILVLLAESLVILPYLHPPSPLSSSYLQPHDLLIECRRYSLLGFESSTQFFFPHWFLKPLHEAIKFPCYFKYPTLNISKTAPLCAMILNPPIKMAYIEKNSNFIQKKISSDLSSPTISSDFELKKRNPRAQSSGHLCDVLKYWHSKMSIYPSLAAMTRYFLTVFGPHCRSLSAESIKNLLCLEQWYYSMGTCSLNLIYNHSIPCFTFSFTLHSTTKRIKHETLQRKIDIPQLPIISFSSRAPTHQNTASLPRGKCWKRYGKITKLAEWYEKQVKLAENYQNQLFMNFGRNPLLSTPLAERIRAYPSNPWPGPALAESTLYSASTIYTFTFFDPQSLLALLSFPCSFLRPTHTEINTDIIELTTTSLCGKRRAQHICVYMEAKCGKIWRRADMNPVGTSMISNKISRKCLQHRRLFTRYEGMSDTVARFEK</sequence>
<dbReference type="Proteomes" id="UP000037035">
    <property type="component" value="Unassembled WGS sequence"/>
</dbReference>
<dbReference type="AlphaFoldDB" id="A0A0L6VMD8"/>
<name>A0A0L6VMD8_9BASI</name>